<evidence type="ECO:0008006" key="3">
    <source>
        <dbReference type="Google" id="ProtNLM"/>
    </source>
</evidence>
<name>A0ABY4E165_9NEIS</name>
<sequence>MERFLALICILVITGCGSSEQTVESIIQAASNGSLKVGESVKFSGEAYEIIGNGVVIRPSEGLGIIAEGAGGIGVEKDKSYHFECKVKSYAINDKVKIVNVDNCSVRQ</sequence>
<reference evidence="1 2" key="1">
    <citation type="journal article" date="2022" name="Res Sq">
        <title>Evolution of multicellular longitudinally dividing oral cavity symbionts (Neisseriaceae).</title>
        <authorList>
            <person name="Nyongesa S."/>
            <person name="Weber P."/>
            <person name="Bernet E."/>
            <person name="Pullido F."/>
            <person name="Nieckarz M."/>
            <person name="Delaby M."/>
            <person name="Nieves C."/>
            <person name="Viehboeck T."/>
            <person name="Krause N."/>
            <person name="Rivera-Millot A."/>
            <person name="Nakamura A."/>
            <person name="Vischer N."/>
            <person name="VanNieuwenhze M."/>
            <person name="Brun Y."/>
            <person name="Cava F."/>
            <person name="Bulgheresi S."/>
            <person name="Veyrier F."/>
        </authorList>
    </citation>
    <scope>NUCLEOTIDE SEQUENCE [LARGE SCALE GENOMIC DNA]</scope>
    <source>
        <strain evidence="1 2">SN4</strain>
    </source>
</reference>
<organism evidence="1 2">
    <name type="scientific">Vitreoscilla massiliensis</name>
    <dbReference type="NCBI Taxonomy" id="1689272"/>
    <lineage>
        <taxon>Bacteria</taxon>
        <taxon>Pseudomonadati</taxon>
        <taxon>Pseudomonadota</taxon>
        <taxon>Betaproteobacteria</taxon>
        <taxon>Neisseriales</taxon>
        <taxon>Neisseriaceae</taxon>
        <taxon>Vitreoscilla</taxon>
    </lineage>
</organism>
<evidence type="ECO:0000313" key="1">
    <source>
        <dbReference type="EMBL" id="UOO89500.1"/>
    </source>
</evidence>
<dbReference type="EMBL" id="CP091511">
    <property type="protein sequence ID" value="UOO89500.1"/>
    <property type="molecule type" value="Genomic_DNA"/>
</dbReference>
<dbReference type="Proteomes" id="UP000832011">
    <property type="component" value="Chromosome"/>
</dbReference>
<protein>
    <recommendedName>
        <fullName evidence="3">Lipoprotein</fullName>
    </recommendedName>
</protein>
<evidence type="ECO:0000313" key="2">
    <source>
        <dbReference type="Proteomes" id="UP000832011"/>
    </source>
</evidence>
<gene>
    <name evidence="1" type="ORF">LVJ82_00530</name>
</gene>
<proteinExistence type="predicted"/>
<dbReference type="RefSeq" id="WP_058357189.1">
    <property type="nucleotide sequence ID" value="NZ_CABKVG010000010.1"/>
</dbReference>
<keyword evidence="2" id="KW-1185">Reference proteome</keyword>
<dbReference type="PROSITE" id="PS51257">
    <property type="entry name" value="PROKAR_LIPOPROTEIN"/>
    <property type="match status" value="1"/>
</dbReference>
<accession>A0ABY4E165</accession>